<evidence type="ECO:0000313" key="2">
    <source>
        <dbReference type="Proteomes" id="UP000321039"/>
    </source>
</evidence>
<name>A0A5C9A2Q4_9GAMM</name>
<proteinExistence type="predicted"/>
<gene>
    <name evidence="1" type="ORF">FV139_09730</name>
</gene>
<dbReference type="AlphaFoldDB" id="A0A5C9A2Q4"/>
<accession>A0A5C9A2Q4</accession>
<dbReference type="EMBL" id="VRZA01000003">
    <property type="protein sequence ID" value="TXS93897.1"/>
    <property type="molecule type" value="Genomic_DNA"/>
</dbReference>
<sequence length="141" mass="16149">MKHSVTQEDNEFGRQIERCEFPVADFDHRAHVRLAYIYLVQADSARAAVDLMRSALVGLLRHAGVDPSGKYHETLTEAWVLAVDHFMNKTESSNSADEFIDQNPLLLDSGIMQSHYSAELLFSDEARRKFVEPNREPIPRY</sequence>
<dbReference type="Proteomes" id="UP000321039">
    <property type="component" value="Unassembled WGS sequence"/>
</dbReference>
<evidence type="ECO:0000313" key="1">
    <source>
        <dbReference type="EMBL" id="TXS93897.1"/>
    </source>
</evidence>
<reference evidence="1 2" key="1">
    <citation type="submission" date="2019-08" db="EMBL/GenBank/DDBJ databases">
        <title>Parahaliea maris sp. nov., isolated from the surface seawater.</title>
        <authorList>
            <person name="Liu Y."/>
        </authorList>
    </citation>
    <scope>NUCLEOTIDE SEQUENCE [LARGE SCALE GENOMIC DNA]</scope>
    <source>
        <strain evidence="1 2">HSLHS9</strain>
    </source>
</reference>
<comment type="caution">
    <text evidence="1">The sequence shown here is derived from an EMBL/GenBank/DDBJ whole genome shotgun (WGS) entry which is preliminary data.</text>
</comment>
<dbReference type="RefSeq" id="WP_148068239.1">
    <property type="nucleotide sequence ID" value="NZ_VRZA01000003.1"/>
</dbReference>
<keyword evidence="2" id="KW-1185">Reference proteome</keyword>
<organism evidence="1 2">
    <name type="scientific">Parahaliea maris</name>
    <dbReference type="NCBI Taxonomy" id="2716870"/>
    <lineage>
        <taxon>Bacteria</taxon>
        <taxon>Pseudomonadati</taxon>
        <taxon>Pseudomonadota</taxon>
        <taxon>Gammaproteobacteria</taxon>
        <taxon>Cellvibrionales</taxon>
        <taxon>Halieaceae</taxon>
        <taxon>Parahaliea</taxon>
    </lineage>
</organism>
<protein>
    <submittedName>
        <fullName evidence="1">Uncharacterized protein</fullName>
    </submittedName>
</protein>